<dbReference type="PANTHER" id="PTHR12356">
    <property type="entry name" value="NUCLEAR MOVEMENT PROTEIN NUDC"/>
    <property type="match status" value="1"/>
</dbReference>
<dbReference type="Pfam" id="PF04969">
    <property type="entry name" value="CS"/>
    <property type="match status" value="1"/>
</dbReference>
<protein>
    <recommendedName>
        <fullName evidence="2">CS domain-containing protein</fullName>
    </recommendedName>
</protein>
<dbReference type="InterPro" id="IPR037898">
    <property type="entry name" value="NudC_fam"/>
</dbReference>
<sequence>MSKLSDYSKFDHLDDSDSDGEQGATAPVTAPRALPTSLPSSAVPPSSPSTGGGFVRHPQHEARFILQHEGRFIYEWEQSLNEVTLYIPTPQRIEERALEARDFVCDILPQTLRVGLQRHAGNYFLNQATGGLIDCAASTWTWEAGVLTIELQKANKGVVWETACRGGGSAPPVSLDPMQLEQERQRLLLERWQEENPGMDFRGATFNGSVPDPRTYMGGIRYD</sequence>
<dbReference type="GO" id="GO:0051082">
    <property type="term" value="F:unfolded protein binding"/>
    <property type="evidence" value="ECO:0007669"/>
    <property type="project" value="TreeGrafter"/>
</dbReference>
<evidence type="ECO:0000256" key="1">
    <source>
        <dbReference type="SAM" id="MobiDB-lite"/>
    </source>
</evidence>
<feature type="domain" description="CS" evidence="2">
    <location>
        <begin position="69"/>
        <end position="164"/>
    </location>
</feature>
<dbReference type="GO" id="GO:0006457">
    <property type="term" value="P:protein folding"/>
    <property type="evidence" value="ECO:0007669"/>
    <property type="project" value="TreeGrafter"/>
</dbReference>
<organism evidence="3">
    <name type="scientific">Entomoneis paludosa</name>
    <dbReference type="NCBI Taxonomy" id="265537"/>
    <lineage>
        <taxon>Eukaryota</taxon>
        <taxon>Sar</taxon>
        <taxon>Stramenopiles</taxon>
        <taxon>Ochrophyta</taxon>
        <taxon>Bacillariophyta</taxon>
        <taxon>Bacillariophyceae</taxon>
        <taxon>Bacillariophycidae</taxon>
        <taxon>Entomoneidaceae</taxon>
        <taxon>Entomoneis</taxon>
    </lineage>
</organism>
<name>A0A7S2YNX7_9STRA</name>
<feature type="compositionally biased region" description="Basic and acidic residues" evidence="1">
    <location>
        <begin position="1"/>
        <end position="15"/>
    </location>
</feature>
<feature type="compositionally biased region" description="Low complexity" evidence="1">
    <location>
        <begin position="33"/>
        <end position="44"/>
    </location>
</feature>
<dbReference type="InterPro" id="IPR008978">
    <property type="entry name" value="HSP20-like_chaperone"/>
</dbReference>
<evidence type="ECO:0000313" key="3">
    <source>
        <dbReference type="EMBL" id="CAD9986312.1"/>
    </source>
</evidence>
<dbReference type="GO" id="GO:0005737">
    <property type="term" value="C:cytoplasm"/>
    <property type="evidence" value="ECO:0007669"/>
    <property type="project" value="TreeGrafter"/>
</dbReference>
<dbReference type="AlphaFoldDB" id="A0A7S2YNX7"/>
<accession>A0A7S2YNX7</accession>
<dbReference type="SUPFAM" id="SSF49764">
    <property type="entry name" value="HSP20-like chaperones"/>
    <property type="match status" value="1"/>
</dbReference>
<dbReference type="EMBL" id="HBHT01033685">
    <property type="protein sequence ID" value="CAD9986312.1"/>
    <property type="molecule type" value="Transcribed_RNA"/>
</dbReference>
<feature type="region of interest" description="Disordered" evidence="1">
    <location>
        <begin position="1"/>
        <end position="54"/>
    </location>
</feature>
<dbReference type="Gene3D" id="2.60.40.790">
    <property type="match status" value="1"/>
</dbReference>
<dbReference type="CDD" id="cd06467">
    <property type="entry name" value="p23_NUDC_like"/>
    <property type="match status" value="1"/>
</dbReference>
<evidence type="ECO:0000259" key="2">
    <source>
        <dbReference type="PROSITE" id="PS51203"/>
    </source>
</evidence>
<dbReference type="PANTHER" id="PTHR12356:SF18">
    <property type="entry name" value="NUDC DOMAIN-CONTAINING PROTEIN 2"/>
    <property type="match status" value="1"/>
</dbReference>
<reference evidence="3" key="1">
    <citation type="submission" date="2021-01" db="EMBL/GenBank/DDBJ databases">
        <authorList>
            <person name="Corre E."/>
            <person name="Pelletier E."/>
            <person name="Niang G."/>
            <person name="Scheremetjew M."/>
            <person name="Finn R."/>
            <person name="Kale V."/>
            <person name="Holt S."/>
            <person name="Cochrane G."/>
            <person name="Meng A."/>
            <person name="Brown T."/>
            <person name="Cohen L."/>
        </authorList>
    </citation>
    <scope>NUCLEOTIDE SEQUENCE</scope>
    <source>
        <strain evidence="3">CCMP125</strain>
    </source>
</reference>
<dbReference type="InterPro" id="IPR007052">
    <property type="entry name" value="CS_dom"/>
</dbReference>
<dbReference type="PROSITE" id="PS51203">
    <property type="entry name" value="CS"/>
    <property type="match status" value="1"/>
</dbReference>
<proteinExistence type="predicted"/>
<gene>
    <name evidence="3" type="ORF">APAL1065_LOCUS22651</name>
</gene>